<dbReference type="SUPFAM" id="SSF63491">
    <property type="entry name" value="BAG domain"/>
    <property type="match status" value="1"/>
</dbReference>
<dbReference type="PROSITE" id="PS50096">
    <property type="entry name" value="IQ"/>
    <property type="match status" value="1"/>
</dbReference>
<evidence type="ECO:0000256" key="1">
    <source>
        <dbReference type="ARBA" id="ARBA00023186"/>
    </source>
</evidence>
<dbReference type="CDD" id="cd23767">
    <property type="entry name" value="IQCD"/>
    <property type="match status" value="1"/>
</dbReference>
<dbReference type="EMBL" id="NQVE01000142">
    <property type="protein sequence ID" value="RAL44870.1"/>
    <property type="molecule type" value="Genomic_DNA"/>
</dbReference>
<dbReference type="InterPro" id="IPR003103">
    <property type="entry name" value="BAG_domain"/>
</dbReference>
<name>A0A328DI54_9ASTE</name>
<evidence type="ECO:0000259" key="3">
    <source>
        <dbReference type="PROSITE" id="PS51035"/>
    </source>
</evidence>
<evidence type="ECO:0000313" key="5">
    <source>
        <dbReference type="Proteomes" id="UP000249390"/>
    </source>
</evidence>
<dbReference type="Proteomes" id="UP000249390">
    <property type="component" value="Unassembled WGS sequence"/>
</dbReference>
<dbReference type="InterPro" id="IPR040400">
    <property type="entry name" value="BAG5/6/7/8"/>
</dbReference>
<protein>
    <recommendedName>
        <fullName evidence="3">BAG domain-containing protein</fullName>
    </recommendedName>
</protein>
<keyword evidence="5" id="KW-1185">Reference proteome</keyword>
<gene>
    <name evidence="4" type="ORF">DM860_003629</name>
</gene>
<dbReference type="GO" id="GO:0051087">
    <property type="term" value="F:protein-folding chaperone binding"/>
    <property type="evidence" value="ECO:0007669"/>
    <property type="project" value="InterPro"/>
</dbReference>
<feature type="domain" description="BAG" evidence="3">
    <location>
        <begin position="114"/>
        <end position="170"/>
    </location>
</feature>
<dbReference type="Gene3D" id="1.20.58.120">
    <property type="entry name" value="BAG domain"/>
    <property type="match status" value="1"/>
</dbReference>
<evidence type="ECO:0000313" key="4">
    <source>
        <dbReference type="EMBL" id="RAL44870.1"/>
    </source>
</evidence>
<proteinExistence type="predicted"/>
<dbReference type="GO" id="GO:0009506">
    <property type="term" value="C:plasmodesma"/>
    <property type="evidence" value="ECO:0007669"/>
    <property type="project" value="TreeGrafter"/>
</dbReference>
<keyword evidence="1" id="KW-0143">Chaperone</keyword>
<reference evidence="4 5" key="1">
    <citation type="submission" date="2018-06" db="EMBL/GenBank/DDBJ databases">
        <title>The Genome of Cuscuta australis (Dodder) Provides Insight into the Evolution of Plant Parasitism.</title>
        <authorList>
            <person name="Liu H."/>
        </authorList>
    </citation>
    <scope>NUCLEOTIDE SEQUENCE [LARGE SCALE GENOMIC DNA]</scope>
    <source>
        <strain evidence="5">cv. Yunnan</strain>
        <tissue evidence="4">Vines</tissue>
    </source>
</reference>
<dbReference type="PANTHER" id="PTHR33322:SF8">
    <property type="entry name" value="BAG FAMILY MOLECULAR CHAPERONE REGULATOR 5, MITOCHONDRIAL"/>
    <property type="match status" value="1"/>
</dbReference>
<dbReference type="Pfam" id="PF02179">
    <property type="entry name" value="BAG"/>
    <property type="match status" value="1"/>
</dbReference>
<dbReference type="SMART" id="SM00264">
    <property type="entry name" value="BAG"/>
    <property type="match status" value="1"/>
</dbReference>
<sequence length="227" mass="25594">MTGCAQTFRNEHSAPRSERNSFRVPIQSPSDDDQEQERTTAATTASNEIAAAAVKIQSAYRSHVVRMLVRKISAVYHEAAYLQCVIQRQALLNERASVAEAETKLSHGQIFDTVDAVRSNERERIRMNEDLMGLLLRLDSVPGVDPAVRDLRRNVSRKIVGLQEILDAVSAANIETWDGFLRDWDEDLVKIETDACNGNGNGNGDIERFCAQYLGFRCLQQFLHDQW</sequence>
<comment type="caution">
    <text evidence="4">The sequence shown here is derived from an EMBL/GenBank/DDBJ whole genome shotgun (WGS) entry which is preliminary data.</text>
</comment>
<feature type="compositionally biased region" description="Basic and acidic residues" evidence="2">
    <location>
        <begin position="9"/>
        <end position="21"/>
    </location>
</feature>
<dbReference type="GO" id="GO:0006457">
    <property type="term" value="P:protein folding"/>
    <property type="evidence" value="ECO:0007669"/>
    <property type="project" value="TreeGrafter"/>
</dbReference>
<feature type="region of interest" description="Disordered" evidence="2">
    <location>
        <begin position="1"/>
        <end position="37"/>
    </location>
</feature>
<accession>A0A328DI54</accession>
<dbReference type="InterPro" id="IPR036533">
    <property type="entry name" value="BAG_dom_sf"/>
</dbReference>
<dbReference type="AlphaFoldDB" id="A0A328DI54"/>
<dbReference type="PROSITE" id="PS51035">
    <property type="entry name" value="BAG"/>
    <property type="match status" value="1"/>
</dbReference>
<dbReference type="PANTHER" id="PTHR33322">
    <property type="entry name" value="BAG DOMAIN CONTAINING PROTEIN, EXPRESSED"/>
    <property type="match status" value="1"/>
</dbReference>
<organism evidence="4 5">
    <name type="scientific">Cuscuta australis</name>
    <dbReference type="NCBI Taxonomy" id="267555"/>
    <lineage>
        <taxon>Eukaryota</taxon>
        <taxon>Viridiplantae</taxon>
        <taxon>Streptophyta</taxon>
        <taxon>Embryophyta</taxon>
        <taxon>Tracheophyta</taxon>
        <taxon>Spermatophyta</taxon>
        <taxon>Magnoliopsida</taxon>
        <taxon>eudicotyledons</taxon>
        <taxon>Gunneridae</taxon>
        <taxon>Pentapetalae</taxon>
        <taxon>asterids</taxon>
        <taxon>lamiids</taxon>
        <taxon>Solanales</taxon>
        <taxon>Convolvulaceae</taxon>
        <taxon>Cuscuteae</taxon>
        <taxon>Cuscuta</taxon>
        <taxon>Cuscuta subgen. Grammica</taxon>
        <taxon>Cuscuta sect. Cleistogrammica</taxon>
    </lineage>
</organism>
<evidence type="ECO:0000256" key="2">
    <source>
        <dbReference type="SAM" id="MobiDB-lite"/>
    </source>
</evidence>